<evidence type="ECO:0000313" key="7">
    <source>
        <dbReference type="EMBL" id="MFC3831593.1"/>
    </source>
</evidence>
<accession>A0ABV7Z2X3</accession>
<evidence type="ECO:0000259" key="5">
    <source>
        <dbReference type="PROSITE" id="PS50932"/>
    </source>
</evidence>
<evidence type="ECO:0000259" key="6">
    <source>
        <dbReference type="PROSITE" id="PS50943"/>
    </source>
</evidence>
<dbReference type="Pfam" id="PF00356">
    <property type="entry name" value="LacI"/>
    <property type="match status" value="1"/>
</dbReference>
<dbReference type="RefSeq" id="WP_322473696.1">
    <property type="nucleotide sequence ID" value="NZ_JBHRZG010000002.1"/>
</dbReference>
<reference evidence="8" key="1">
    <citation type="journal article" date="2019" name="Int. J. Syst. Evol. Microbiol.">
        <title>The Global Catalogue of Microorganisms (GCM) 10K type strain sequencing project: providing services to taxonomists for standard genome sequencing and annotation.</title>
        <authorList>
            <consortium name="The Broad Institute Genomics Platform"/>
            <consortium name="The Broad Institute Genome Sequencing Center for Infectious Disease"/>
            <person name="Wu L."/>
            <person name="Ma J."/>
        </authorList>
    </citation>
    <scope>NUCLEOTIDE SEQUENCE [LARGE SCALE GENOMIC DNA]</scope>
    <source>
        <strain evidence="8">CCTCC AB 2017081</strain>
    </source>
</reference>
<dbReference type="Gene3D" id="1.10.260.40">
    <property type="entry name" value="lambda repressor-like DNA-binding domains"/>
    <property type="match status" value="1"/>
</dbReference>
<dbReference type="InterPro" id="IPR028082">
    <property type="entry name" value="Peripla_BP_I"/>
</dbReference>
<dbReference type="PANTHER" id="PTHR30146">
    <property type="entry name" value="LACI-RELATED TRANSCRIPTIONAL REPRESSOR"/>
    <property type="match status" value="1"/>
</dbReference>
<dbReference type="InterPro" id="IPR001387">
    <property type="entry name" value="Cro/C1-type_HTH"/>
</dbReference>
<keyword evidence="4" id="KW-0804">Transcription</keyword>
<dbReference type="SMART" id="SM00354">
    <property type="entry name" value="HTH_LACI"/>
    <property type="match status" value="1"/>
</dbReference>
<dbReference type="Proteomes" id="UP001595803">
    <property type="component" value="Unassembled WGS sequence"/>
</dbReference>
<evidence type="ECO:0000256" key="1">
    <source>
        <dbReference type="ARBA" id="ARBA00022491"/>
    </source>
</evidence>
<protein>
    <submittedName>
        <fullName evidence="7">LacI family DNA-binding transcriptional regulator</fullName>
    </submittedName>
</protein>
<gene>
    <name evidence="7" type="ORF">ACFOSB_01805</name>
</gene>
<keyword evidence="1" id="KW-0678">Repressor</keyword>
<keyword evidence="3 7" id="KW-0238">DNA-binding</keyword>
<dbReference type="GO" id="GO:0003677">
    <property type="term" value="F:DNA binding"/>
    <property type="evidence" value="ECO:0007669"/>
    <property type="project" value="UniProtKB-KW"/>
</dbReference>
<dbReference type="PROSITE" id="PS50943">
    <property type="entry name" value="HTH_CROC1"/>
    <property type="match status" value="1"/>
</dbReference>
<dbReference type="Gene3D" id="3.40.50.2300">
    <property type="match status" value="2"/>
</dbReference>
<name>A0ABV7Z2X3_9DEIO</name>
<dbReference type="SUPFAM" id="SSF53822">
    <property type="entry name" value="Periplasmic binding protein-like I"/>
    <property type="match status" value="1"/>
</dbReference>
<evidence type="ECO:0000256" key="3">
    <source>
        <dbReference type="ARBA" id="ARBA00023125"/>
    </source>
</evidence>
<keyword evidence="8" id="KW-1185">Reference proteome</keyword>
<comment type="caution">
    <text evidence="7">The sequence shown here is derived from an EMBL/GenBank/DDBJ whole genome shotgun (WGS) entry which is preliminary data.</text>
</comment>
<dbReference type="CDD" id="cd01392">
    <property type="entry name" value="HTH_LacI"/>
    <property type="match status" value="1"/>
</dbReference>
<evidence type="ECO:0000256" key="4">
    <source>
        <dbReference type="ARBA" id="ARBA00023163"/>
    </source>
</evidence>
<feature type="domain" description="HTH cro/C1-type" evidence="6">
    <location>
        <begin position="10"/>
        <end position="31"/>
    </location>
</feature>
<dbReference type="InterPro" id="IPR046335">
    <property type="entry name" value="LacI/GalR-like_sensor"/>
</dbReference>
<dbReference type="SUPFAM" id="SSF47413">
    <property type="entry name" value="lambda repressor-like DNA-binding domains"/>
    <property type="match status" value="1"/>
</dbReference>
<evidence type="ECO:0000256" key="2">
    <source>
        <dbReference type="ARBA" id="ARBA00023015"/>
    </source>
</evidence>
<keyword evidence="2" id="KW-0805">Transcription regulation</keyword>
<organism evidence="7 8">
    <name type="scientific">Deinococcus rufus</name>
    <dbReference type="NCBI Taxonomy" id="2136097"/>
    <lineage>
        <taxon>Bacteria</taxon>
        <taxon>Thermotogati</taxon>
        <taxon>Deinococcota</taxon>
        <taxon>Deinococci</taxon>
        <taxon>Deinococcales</taxon>
        <taxon>Deinococcaceae</taxon>
        <taxon>Deinococcus</taxon>
    </lineage>
</organism>
<sequence length="346" mass="37367">MAPPSRKGPTQREVARLAGVSQAAVSQVLNGGEGGIRIPDATRQRVLQAMQDVGYVPNVAARRLAGGRNRILGVFTYEPVFPTSTRDFFTPFLEGIEEAAAELDYDLLLHTRPAPQGGRRAVYHDGASRLRLADGTVMLGLLDDDRRGDLAQLIGSGHPTVFIGRRDLPGQELPYVTADYTAATAGACEALLDRGHERTLYLGTLTRHESAVDRELGYRRAMGRTPAAGQVERVDVVTPDVVSRALRAGVTGVLCENERLTAQWIAAADTLGVGWPQDYGFAVLGDPIYQSDLPAGWAHVTIPRLEMGRHAVRLLANLLSGHPAESRTLPCQWVPGTSLGGRPRTE</sequence>
<dbReference type="PANTHER" id="PTHR30146:SF148">
    <property type="entry name" value="HTH-TYPE TRANSCRIPTIONAL REPRESSOR PURR-RELATED"/>
    <property type="match status" value="1"/>
</dbReference>
<dbReference type="EMBL" id="JBHRZG010000002">
    <property type="protein sequence ID" value="MFC3831593.1"/>
    <property type="molecule type" value="Genomic_DNA"/>
</dbReference>
<dbReference type="InterPro" id="IPR010982">
    <property type="entry name" value="Lambda_DNA-bd_dom_sf"/>
</dbReference>
<feature type="domain" description="HTH lacI-type" evidence="5">
    <location>
        <begin position="9"/>
        <end position="66"/>
    </location>
</feature>
<dbReference type="InterPro" id="IPR000843">
    <property type="entry name" value="HTH_LacI"/>
</dbReference>
<evidence type="ECO:0000313" key="8">
    <source>
        <dbReference type="Proteomes" id="UP001595803"/>
    </source>
</evidence>
<dbReference type="PROSITE" id="PS50932">
    <property type="entry name" value="HTH_LACI_2"/>
    <property type="match status" value="1"/>
</dbReference>
<dbReference type="CDD" id="cd06267">
    <property type="entry name" value="PBP1_LacI_sugar_binding-like"/>
    <property type="match status" value="1"/>
</dbReference>
<dbReference type="Pfam" id="PF13377">
    <property type="entry name" value="Peripla_BP_3"/>
    <property type="match status" value="1"/>
</dbReference>
<proteinExistence type="predicted"/>